<dbReference type="VEuPathDB" id="ToxoDB:TGDOM2_293540"/>
<dbReference type="OrthoDB" id="329534at2759"/>
<reference evidence="2 3" key="1">
    <citation type="submission" date="2014-02" db="EMBL/GenBank/DDBJ databases">
        <authorList>
            <person name="Sibley D."/>
            <person name="Venepally P."/>
            <person name="Karamycheva S."/>
            <person name="Hadjithomas M."/>
            <person name="Khan A."/>
            <person name="Brunk B."/>
            <person name="Roos D."/>
            <person name="Caler E."/>
            <person name="Lorenzi H."/>
        </authorList>
    </citation>
    <scope>NUCLEOTIDE SEQUENCE [LARGE SCALE GENOMIC DNA]</scope>
    <source>
        <strain evidence="2 3">GAB2-2007-GAL-DOM2</strain>
    </source>
</reference>
<dbReference type="AlphaFoldDB" id="A0A086JIC4"/>
<evidence type="ECO:0000313" key="3">
    <source>
        <dbReference type="Proteomes" id="UP000028837"/>
    </source>
</evidence>
<organism evidence="2 3">
    <name type="scientific">Toxoplasma gondii GAB2-2007-GAL-DOM2</name>
    <dbReference type="NCBI Taxonomy" id="1130820"/>
    <lineage>
        <taxon>Eukaryota</taxon>
        <taxon>Sar</taxon>
        <taxon>Alveolata</taxon>
        <taxon>Apicomplexa</taxon>
        <taxon>Conoidasida</taxon>
        <taxon>Coccidia</taxon>
        <taxon>Eucoccidiorida</taxon>
        <taxon>Eimeriorina</taxon>
        <taxon>Sarcocystidae</taxon>
        <taxon>Toxoplasma</taxon>
    </lineage>
</organism>
<feature type="region of interest" description="Disordered" evidence="1">
    <location>
        <begin position="1"/>
        <end position="65"/>
    </location>
</feature>
<evidence type="ECO:0000313" key="2">
    <source>
        <dbReference type="EMBL" id="KFG31892.1"/>
    </source>
</evidence>
<protein>
    <submittedName>
        <fullName evidence="2">Uncharacterized protein</fullName>
    </submittedName>
</protein>
<evidence type="ECO:0000256" key="1">
    <source>
        <dbReference type="SAM" id="MobiDB-lite"/>
    </source>
</evidence>
<accession>A0A086JIC4</accession>
<dbReference type="EMBL" id="AHZU02001483">
    <property type="protein sequence ID" value="KFG31892.1"/>
    <property type="molecule type" value="Genomic_DNA"/>
</dbReference>
<feature type="compositionally biased region" description="Polar residues" evidence="1">
    <location>
        <begin position="35"/>
        <end position="62"/>
    </location>
</feature>
<dbReference type="Proteomes" id="UP000028837">
    <property type="component" value="Unassembled WGS sequence"/>
</dbReference>
<gene>
    <name evidence="2" type="ORF">TGDOM2_293540</name>
</gene>
<feature type="compositionally biased region" description="Basic and acidic residues" evidence="1">
    <location>
        <begin position="174"/>
        <end position="203"/>
    </location>
</feature>
<comment type="caution">
    <text evidence="2">The sequence shown here is derived from an EMBL/GenBank/DDBJ whole genome shotgun (WGS) entry which is preliminary data.</text>
</comment>
<proteinExistence type="predicted"/>
<feature type="region of interest" description="Disordered" evidence="1">
    <location>
        <begin position="118"/>
        <end position="147"/>
    </location>
</feature>
<feature type="compositionally biased region" description="Low complexity" evidence="1">
    <location>
        <begin position="1"/>
        <end position="21"/>
    </location>
</feature>
<feature type="region of interest" description="Disordered" evidence="1">
    <location>
        <begin position="167"/>
        <end position="232"/>
    </location>
</feature>
<feature type="compositionally biased region" description="Basic and acidic residues" evidence="1">
    <location>
        <begin position="134"/>
        <end position="144"/>
    </location>
</feature>
<name>A0A086JIC4_TOXGO</name>
<sequence length="713" mass="79245">MRKMPLSSHLGPGGPHSSFSSRTAKRFSPEDSRTAGDSNRAAQMSTPSLGGCRLSNTSSGLSSAGDVRLPLNPLYPLSHDGGYHPDLALHLATKQVLREEPVRPPILRPSFKFDPAASFVSHDGTGAGESSGEECERSRCEKPPCAETDVDLSGKIRLAVHVDNSSFSGPSKAFENREKPQQRAAESKDISPEKELTSPRTAERTPAAGEAPSTHAAPSVRQGQTALPYGKSPSTALATRMRCRNVLLCYALLDPYNQGYIDVQEACDAIGNIHKQDKDVAELLLAQLQDMTAYVSNRGVIEKQDFLAQVLRRVEADLAGSTPYHCLRSSSNPVANAWHKGRPFTTLQNRRFYQGKYVPKGVQIHLKQADGDGDLIQFHLRRRGGGGVTLQEDRPLPYQAKPRAKGTLEDHIQKGLLRRMKKLAQIKEDILTKEMVECTFHPKTTPLPPMGKPFPSRETVRNMIEQQQKARMRNRVFIEHEPGNSVTHEFSLPPELTEAEKKSIRGDLRSDWSLPVQEPAGDDFFTWVVHTGDLPTKRREAPAAWRARELPQVPPEEVEFVGQPLDIPPLRPEDILGLPQRQSQADEPEVPLLRPSQPVRRPEQGMPCQQQRAAAPVPVGTTLLQAPYVTETERNYRDDPFASADWRAEEDPLATQFDEFEKKGPLRFDALPAYYRQSLQKLAAAADGSNRRPTQKEKDAKLQECLKILEEAC</sequence>
<feature type="region of interest" description="Disordered" evidence="1">
    <location>
        <begin position="580"/>
        <end position="604"/>
    </location>
</feature>